<dbReference type="KEGG" id="fcy:FRACYDRAFT_242253"/>
<dbReference type="AlphaFoldDB" id="A0A1E7F6Z6"/>
<protein>
    <recommendedName>
        <fullName evidence="2">SAP domain-containing protein</fullName>
    </recommendedName>
</protein>
<feature type="domain" description="SAP" evidence="2">
    <location>
        <begin position="201"/>
        <end position="235"/>
    </location>
</feature>
<feature type="region of interest" description="Disordered" evidence="1">
    <location>
        <begin position="1"/>
        <end position="76"/>
    </location>
</feature>
<gene>
    <name evidence="3" type="ORF">FRACYDRAFT_242253</name>
</gene>
<evidence type="ECO:0000313" key="4">
    <source>
        <dbReference type="Proteomes" id="UP000095751"/>
    </source>
</evidence>
<feature type="region of interest" description="Disordered" evidence="1">
    <location>
        <begin position="159"/>
        <end position="185"/>
    </location>
</feature>
<reference evidence="3 4" key="1">
    <citation type="submission" date="2016-09" db="EMBL/GenBank/DDBJ databases">
        <title>Extensive genetic diversity and differential bi-allelic expression allows diatom success in the polar Southern Ocean.</title>
        <authorList>
            <consortium name="DOE Joint Genome Institute"/>
            <person name="Mock T."/>
            <person name="Otillar R.P."/>
            <person name="Strauss J."/>
            <person name="Dupont C."/>
            <person name="Frickenhaus S."/>
            <person name="Maumus F."/>
            <person name="Mcmullan M."/>
            <person name="Sanges R."/>
            <person name="Schmutz J."/>
            <person name="Toseland A."/>
            <person name="Valas R."/>
            <person name="Veluchamy A."/>
            <person name="Ward B.J."/>
            <person name="Allen A."/>
            <person name="Barry K."/>
            <person name="Falciatore A."/>
            <person name="Ferrante M."/>
            <person name="Fortunato A.E."/>
            <person name="Gloeckner G."/>
            <person name="Gruber A."/>
            <person name="Hipkin R."/>
            <person name="Janech M."/>
            <person name="Kroth P."/>
            <person name="Leese F."/>
            <person name="Lindquist E."/>
            <person name="Lyon B.R."/>
            <person name="Martin J."/>
            <person name="Mayer C."/>
            <person name="Parker M."/>
            <person name="Quesneville H."/>
            <person name="Raymond J."/>
            <person name="Uhlig C."/>
            <person name="Valentin K.U."/>
            <person name="Worden A.Z."/>
            <person name="Armbrust E.V."/>
            <person name="Bowler C."/>
            <person name="Green B."/>
            <person name="Moulton V."/>
            <person name="Van Oosterhout C."/>
            <person name="Grigoriev I."/>
        </authorList>
    </citation>
    <scope>NUCLEOTIDE SEQUENCE [LARGE SCALE GENOMIC DNA]</scope>
    <source>
        <strain evidence="3 4">CCMP1102</strain>
    </source>
</reference>
<evidence type="ECO:0000313" key="3">
    <source>
        <dbReference type="EMBL" id="OEU13899.1"/>
    </source>
</evidence>
<dbReference type="SUPFAM" id="SSF55159">
    <property type="entry name" value="eIF1-like"/>
    <property type="match status" value="1"/>
</dbReference>
<name>A0A1E7F6Z6_9STRA</name>
<dbReference type="InterPro" id="IPR003034">
    <property type="entry name" value="SAP_dom"/>
</dbReference>
<sequence length="244" mass="26435">MTMDGTSTGRREVGASGNRKPITMADFFRPNGDAANTENKIIINNTDKSTSNSNSTSNSFSSQEKQHPIPPSSYTVRATKKGNVPVVIESRKHHKVVVLSNVEGDIEKLLSVLKKKLGTGGSIQKGNNSIEISGGKEKHLEVITKFCIESGCLVGASKQTKGTVETKSSNNNKKNEKEQKKEPAKIEKAPLNTIVLNPKVIKTMKPIKLKEHLSARQLSTQGNKKELIARLMKSAATETAIAST</sequence>
<dbReference type="PROSITE" id="PS50800">
    <property type="entry name" value="SAP"/>
    <property type="match status" value="1"/>
</dbReference>
<dbReference type="OrthoDB" id="21120at2759"/>
<dbReference type="InterPro" id="IPR036877">
    <property type="entry name" value="SUI1_dom_sf"/>
</dbReference>
<organism evidence="3 4">
    <name type="scientific">Fragilariopsis cylindrus CCMP1102</name>
    <dbReference type="NCBI Taxonomy" id="635003"/>
    <lineage>
        <taxon>Eukaryota</taxon>
        <taxon>Sar</taxon>
        <taxon>Stramenopiles</taxon>
        <taxon>Ochrophyta</taxon>
        <taxon>Bacillariophyta</taxon>
        <taxon>Bacillariophyceae</taxon>
        <taxon>Bacillariophycidae</taxon>
        <taxon>Bacillariales</taxon>
        <taxon>Bacillariaceae</taxon>
        <taxon>Fragilariopsis</taxon>
    </lineage>
</organism>
<dbReference type="Gene3D" id="3.30.780.10">
    <property type="entry name" value="SUI1-like domain"/>
    <property type="match status" value="1"/>
</dbReference>
<feature type="compositionally biased region" description="Low complexity" evidence="1">
    <location>
        <begin position="44"/>
        <end position="62"/>
    </location>
</feature>
<dbReference type="SMART" id="SM00513">
    <property type="entry name" value="SAP"/>
    <property type="match status" value="1"/>
</dbReference>
<keyword evidence="4" id="KW-1185">Reference proteome</keyword>
<accession>A0A1E7F6Z6</accession>
<dbReference type="InParanoid" id="A0A1E7F6Z6"/>
<dbReference type="Proteomes" id="UP000095751">
    <property type="component" value="Unassembled WGS sequence"/>
</dbReference>
<proteinExistence type="predicted"/>
<feature type="compositionally biased region" description="Basic and acidic residues" evidence="1">
    <location>
        <begin position="173"/>
        <end position="185"/>
    </location>
</feature>
<dbReference type="Pfam" id="PF02037">
    <property type="entry name" value="SAP"/>
    <property type="match status" value="1"/>
</dbReference>
<dbReference type="EMBL" id="KV784361">
    <property type="protein sequence ID" value="OEU13899.1"/>
    <property type="molecule type" value="Genomic_DNA"/>
</dbReference>
<feature type="compositionally biased region" description="Polar residues" evidence="1">
    <location>
        <begin position="34"/>
        <end position="43"/>
    </location>
</feature>
<dbReference type="GO" id="GO:0003743">
    <property type="term" value="F:translation initiation factor activity"/>
    <property type="evidence" value="ECO:0007669"/>
    <property type="project" value="InterPro"/>
</dbReference>
<dbReference type="InterPro" id="IPR036361">
    <property type="entry name" value="SAP_dom_sf"/>
</dbReference>
<dbReference type="SUPFAM" id="SSF68906">
    <property type="entry name" value="SAP domain"/>
    <property type="match status" value="1"/>
</dbReference>
<evidence type="ECO:0000259" key="2">
    <source>
        <dbReference type="PROSITE" id="PS50800"/>
    </source>
</evidence>
<evidence type="ECO:0000256" key="1">
    <source>
        <dbReference type="SAM" id="MobiDB-lite"/>
    </source>
</evidence>
<dbReference type="Gene3D" id="1.10.720.30">
    <property type="entry name" value="SAP domain"/>
    <property type="match status" value="1"/>
</dbReference>